<dbReference type="Gene3D" id="1.10.1170.10">
    <property type="entry name" value="Inhibitor Of Apoptosis Protein (2mihbC-IAP-1), Chain A"/>
    <property type="match status" value="1"/>
</dbReference>
<dbReference type="SMART" id="SM00238">
    <property type="entry name" value="BIR"/>
    <property type="match status" value="1"/>
</dbReference>
<dbReference type="SUPFAM" id="SSF57924">
    <property type="entry name" value="Inhibitor of apoptosis (IAP) repeat"/>
    <property type="match status" value="1"/>
</dbReference>
<organism evidence="3 4">
    <name type="scientific">Ceratosolen solmsi marchali</name>
    <dbReference type="NCBI Taxonomy" id="326594"/>
    <lineage>
        <taxon>Eukaryota</taxon>
        <taxon>Metazoa</taxon>
        <taxon>Ecdysozoa</taxon>
        <taxon>Arthropoda</taxon>
        <taxon>Hexapoda</taxon>
        <taxon>Insecta</taxon>
        <taxon>Pterygota</taxon>
        <taxon>Neoptera</taxon>
        <taxon>Endopterygota</taxon>
        <taxon>Hymenoptera</taxon>
        <taxon>Apocrita</taxon>
        <taxon>Proctotrupomorpha</taxon>
        <taxon>Chalcidoidea</taxon>
        <taxon>Agaonidae</taxon>
        <taxon>Agaoninae</taxon>
        <taxon>Ceratosolen</taxon>
    </lineage>
</organism>
<evidence type="ECO:0000256" key="1">
    <source>
        <dbReference type="ARBA" id="ARBA00022723"/>
    </source>
</evidence>
<sequence>MKQESINTSLILENLNPTFWKKGRLETFGHWPYKSESHRCTPENMASAGFFAVGEKDEPDLVECFICSKQLDGWEPDDDPWQEHKKHQPNCLYIKLNKSDEGSLTIKELFQLMQHYYARNKNLEFEKLIGTLKEEWKTSASEIPHIYEEMKSRQKSID</sequence>
<keyword evidence="2" id="KW-0862">Zinc</keyword>
<dbReference type="GeneID" id="105361290"/>
<evidence type="ECO:0000313" key="4">
    <source>
        <dbReference type="RefSeq" id="XP_011496715.1"/>
    </source>
</evidence>
<dbReference type="InterPro" id="IPR051190">
    <property type="entry name" value="Baculoviral_IAP"/>
</dbReference>
<dbReference type="PANTHER" id="PTHR46771">
    <property type="entry name" value="DETERIN"/>
    <property type="match status" value="1"/>
</dbReference>
<accession>A0AAJ6YER0</accession>
<dbReference type="Proteomes" id="UP000695007">
    <property type="component" value="Unplaced"/>
</dbReference>
<dbReference type="PROSITE" id="PS50143">
    <property type="entry name" value="BIR_REPEAT_2"/>
    <property type="match status" value="1"/>
</dbReference>
<protein>
    <submittedName>
        <fullName evidence="4">Baculoviral IAP repeat-containing protein 5</fullName>
    </submittedName>
</protein>
<gene>
    <name evidence="4" type="primary">LOC105361290</name>
</gene>
<keyword evidence="3" id="KW-1185">Reference proteome</keyword>
<dbReference type="GO" id="GO:0046872">
    <property type="term" value="F:metal ion binding"/>
    <property type="evidence" value="ECO:0007669"/>
    <property type="project" value="UniProtKB-KW"/>
</dbReference>
<dbReference type="AlphaFoldDB" id="A0AAJ6YER0"/>
<keyword evidence="1" id="KW-0479">Metal-binding</keyword>
<reference evidence="4" key="1">
    <citation type="submission" date="2025-08" db="UniProtKB">
        <authorList>
            <consortium name="RefSeq"/>
        </authorList>
    </citation>
    <scope>IDENTIFICATION</scope>
</reference>
<dbReference type="CTD" id="42077"/>
<dbReference type="CDD" id="cd00022">
    <property type="entry name" value="BIR"/>
    <property type="match status" value="1"/>
</dbReference>
<dbReference type="PANTHER" id="PTHR46771:SF5">
    <property type="entry name" value="DETERIN"/>
    <property type="match status" value="1"/>
</dbReference>
<evidence type="ECO:0000313" key="3">
    <source>
        <dbReference type="Proteomes" id="UP000695007"/>
    </source>
</evidence>
<dbReference type="Pfam" id="PF00653">
    <property type="entry name" value="BIR"/>
    <property type="match status" value="1"/>
</dbReference>
<dbReference type="InterPro" id="IPR001370">
    <property type="entry name" value="BIR_rpt"/>
</dbReference>
<proteinExistence type="predicted"/>
<dbReference type="KEGG" id="csol:105361290"/>
<name>A0AAJ6YER0_9HYME</name>
<dbReference type="RefSeq" id="XP_011496715.1">
    <property type="nucleotide sequence ID" value="XM_011498413.1"/>
</dbReference>
<evidence type="ECO:0000256" key="2">
    <source>
        <dbReference type="ARBA" id="ARBA00022833"/>
    </source>
</evidence>